<dbReference type="AlphaFoldDB" id="A0A162Y8P3"/>
<feature type="transmembrane region" description="Helical" evidence="1">
    <location>
        <begin position="17"/>
        <end position="37"/>
    </location>
</feature>
<feature type="transmembrane region" description="Helical" evidence="1">
    <location>
        <begin position="239"/>
        <end position="257"/>
    </location>
</feature>
<feature type="transmembrane region" description="Helical" evidence="1">
    <location>
        <begin position="151"/>
        <end position="171"/>
    </location>
</feature>
<feature type="transmembrane region" description="Helical" evidence="1">
    <location>
        <begin position="116"/>
        <end position="139"/>
    </location>
</feature>
<feature type="transmembrane region" description="Helical" evidence="1">
    <location>
        <begin position="86"/>
        <end position="104"/>
    </location>
</feature>
<keyword evidence="1" id="KW-0472">Membrane</keyword>
<keyword evidence="3" id="KW-1185">Reference proteome</keyword>
<dbReference type="EMBL" id="LQRT01000035">
    <property type="protein sequence ID" value="KZS38985.1"/>
    <property type="molecule type" value="Genomic_DNA"/>
</dbReference>
<name>A0A162Y8P3_9FLAO</name>
<keyword evidence="1" id="KW-1133">Transmembrane helix</keyword>
<dbReference type="STRING" id="1642818.AWE51_10480"/>
<keyword evidence="1" id="KW-0812">Transmembrane</keyword>
<evidence type="ECO:0000313" key="2">
    <source>
        <dbReference type="EMBL" id="KZS38985.1"/>
    </source>
</evidence>
<dbReference type="RefSeq" id="WP_066316520.1">
    <property type="nucleotide sequence ID" value="NZ_LQRT01000035.1"/>
</dbReference>
<accession>A0A162Y8P3</accession>
<protein>
    <submittedName>
        <fullName evidence="2">Uncharacterized protein</fullName>
    </submittedName>
</protein>
<comment type="caution">
    <text evidence="2">The sequence shown here is derived from an EMBL/GenBank/DDBJ whole genome shotgun (WGS) entry which is preliminary data.</text>
</comment>
<sequence length="261" mass="30012">MITNTKQNATLQEKIKFLLLTYTILLLLWFASALLAAYLTPVLKTNSFIQTVVNFDIYKIIIIFLTLFLLGKYLEKQFITHSIPILVLRFIAITLIIVSINIRWNIDPYHSEYFMYIGEIVLITIVAQLLRILLLTYVHKKNNLLKKYEKGITTSIFSLLIGLVVYLVFTITERVNQNTTVLMIDELLVTYLKYPLLLLAFSADNAFSKERSTGKSLPYDLYDAKISEPIKAASGRLRFFLFVYFLIAGSILSDAMLRNAL</sequence>
<feature type="transmembrane region" description="Helical" evidence="1">
    <location>
        <begin position="57"/>
        <end position="74"/>
    </location>
</feature>
<organism evidence="2 3">
    <name type="scientific">Aquimarina aggregata</name>
    <dbReference type="NCBI Taxonomy" id="1642818"/>
    <lineage>
        <taxon>Bacteria</taxon>
        <taxon>Pseudomonadati</taxon>
        <taxon>Bacteroidota</taxon>
        <taxon>Flavobacteriia</taxon>
        <taxon>Flavobacteriales</taxon>
        <taxon>Flavobacteriaceae</taxon>
        <taxon>Aquimarina</taxon>
    </lineage>
</organism>
<dbReference type="Proteomes" id="UP000076715">
    <property type="component" value="Unassembled WGS sequence"/>
</dbReference>
<gene>
    <name evidence="2" type="ORF">AWE51_10480</name>
</gene>
<reference evidence="2 3" key="1">
    <citation type="submission" date="2016-01" db="EMBL/GenBank/DDBJ databases">
        <title>The draft genome sequence of Aquimarina sp. RZW4-3-2.</title>
        <authorList>
            <person name="Wang Y."/>
        </authorList>
    </citation>
    <scope>NUCLEOTIDE SEQUENCE [LARGE SCALE GENOMIC DNA]</scope>
    <source>
        <strain evidence="2 3">RZW4-3-2</strain>
    </source>
</reference>
<evidence type="ECO:0000313" key="3">
    <source>
        <dbReference type="Proteomes" id="UP000076715"/>
    </source>
</evidence>
<proteinExistence type="predicted"/>
<evidence type="ECO:0000256" key="1">
    <source>
        <dbReference type="SAM" id="Phobius"/>
    </source>
</evidence>